<dbReference type="AlphaFoldDB" id="A0A9E4NPJ3"/>
<keyword evidence="1" id="KW-0812">Transmembrane</keyword>
<evidence type="ECO:0000313" key="2">
    <source>
        <dbReference type="EMBL" id="MCG7980375.1"/>
    </source>
</evidence>
<comment type="caution">
    <text evidence="2">The sequence shown here is derived from an EMBL/GenBank/DDBJ whole genome shotgun (WGS) entry which is preliminary data.</text>
</comment>
<reference evidence="2" key="1">
    <citation type="journal article" date="2021" name="Proc. Natl. Acad. Sci. U.S.A.">
        <title>Global biogeography of chemosynthetic symbionts reveals both localized and globally distributed symbiont groups. .</title>
        <authorList>
            <person name="Osvatic J.T."/>
            <person name="Wilkins L.G.E."/>
            <person name="Leibrecht L."/>
            <person name="Leray M."/>
            <person name="Zauner S."/>
            <person name="Polzin J."/>
            <person name="Camacho Y."/>
            <person name="Gros O."/>
            <person name="van Gils J.A."/>
            <person name="Eisen J.A."/>
            <person name="Petersen J.M."/>
            <person name="Yuen B."/>
        </authorList>
    </citation>
    <scope>NUCLEOTIDE SEQUENCE</scope>
    <source>
        <strain evidence="2">MAGclacostrist055</strain>
    </source>
</reference>
<evidence type="ECO:0000313" key="3">
    <source>
        <dbReference type="Proteomes" id="UP000886674"/>
    </source>
</evidence>
<organism evidence="2 3">
    <name type="scientific">Candidatus Thiodiazotropha taylori</name>
    <dbReference type="NCBI Taxonomy" id="2792791"/>
    <lineage>
        <taxon>Bacteria</taxon>
        <taxon>Pseudomonadati</taxon>
        <taxon>Pseudomonadota</taxon>
        <taxon>Gammaproteobacteria</taxon>
        <taxon>Chromatiales</taxon>
        <taxon>Sedimenticolaceae</taxon>
        <taxon>Candidatus Thiodiazotropha</taxon>
    </lineage>
</organism>
<evidence type="ECO:0008006" key="4">
    <source>
        <dbReference type="Google" id="ProtNLM"/>
    </source>
</evidence>
<evidence type="ECO:0000256" key="1">
    <source>
        <dbReference type="SAM" id="Phobius"/>
    </source>
</evidence>
<proteinExistence type="predicted"/>
<keyword evidence="1" id="KW-0472">Membrane</keyword>
<sequence>MNGLPNWDMFNVVVYIREKSMKKIVICLILLMLQASGVCAATIYLDFSTGTYNGSNTLYEEDGFTVEASHGFHRIRLDTLAWYEGDNIITVSADSGLFDLNYLTIGNRAFAGLTFESSKGGSLSVGSISGLLSFPGEEWNSIDYFTVTTQTHFDILNQLDNISVTTVPLPPSLLLFFSALMLLYLMKYVTRKSCHSLSVTRTPRLVQ</sequence>
<dbReference type="Proteomes" id="UP000886674">
    <property type="component" value="Unassembled WGS sequence"/>
</dbReference>
<feature type="transmembrane region" description="Helical" evidence="1">
    <location>
        <begin position="167"/>
        <end position="186"/>
    </location>
</feature>
<gene>
    <name evidence="2" type="ORF">JAY77_19790</name>
</gene>
<name>A0A9E4NPJ3_9GAMM</name>
<protein>
    <recommendedName>
        <fullName evidence="4">PEP-CTERM protein-sorting domain-containing protein</fullName>
    </recommendedName>
</protein>
<keyword evidence="1" id="KW-1133">Transmembrane helix</keyword>
<accession>A0A9E4NPJ3</accession>
<dbReference type="EMBL" id="JAEPCR010000122">
    <property type="protein sequence ID" value="MCG7980375.1"/>
    <property type="molecule type" value="Genomic_DNA"/>
</dbReference>